<dbReference type="EMBL" id="CP002959">
    <property type="protein sequence ID" value="AFM10845.1"/>
    <property type="molecule type" value="Genomic_DNA"/>
</dbReference>
<sequence>MRAFLILMIICSTLPIYTEEVLSTRPVVIAPRRIEAKSVDVSGRSVVARSEKPAGAETDESKALLLMAFRRGSIRLTDGTQKQLMALGIRPGQRLRVFGFGDPDHSDAERIANLRARVVASYLREKIGQLSIEIHWSEKPHRNHAGIGAILEGEK</sequence>
<dbReference type="STRING" id="869212.Turpa_0183"/>
<accession>I4B0N8</accession>
<dbReference type="AlphaFoldDB" id="I4B0N8"/>
<dbReference type="KEGG" id="tpx:Turpa_0183"/>
<keyword evidence="2" id="KW-1185">Reference proteome</keyword>
<proteinExistence type="predicted"/>
<reference evidence="1 2" key="1">
    <citation type="submission" date="2012-06" db="EMBL/GenBank/DDBJ databases">
        <title>The complete chromosome of genome of Turneriella parva DSM 21527.</title>
        <authorList>
            <consortium name="US DOE Joint Genome Institute (JGI-PGF)"/>
            <person name="Lucas S."/>
            <person name="Han J."/>
            <person name="Lapidus A."/>
            <person name="Bruce D."/>
            <person name="Goodwin L."/>
            <person name="Pitluck S."/>
            <person name="Peters L."/>
            <person name="Kyrpides N."/>
            <person name="Mavromatis K."/>
            <person name="Ivanova N."/>
            <person name="Mikhailova N."/>
            <person name="Chertkov O."/>
            <person name="Detter J.C."/>
            <person name="Tapia R."/>
            <person name="Han C."/>
            <person name="Land M."/>
            <person name="Hauser L."/>
            <person name="Markowitz V."/>
            <person name="Cheng J.-F."/>
            <person name="Hugenholtz P."/>
            <person name="Woyke T."/>
            <person name="Wu D."/>
            <person name="Gronow S."/>
            <person name="Wellnitz S."/>
            <person name="Brambilla E."/>
            <person name="Klenk H.-P."/>
            <person name="Eisen J.A."/>
        </authorList>
    </citation>
    <scope>NUCLEOTIDE SEQUENCE [LARGE SCALE GENOMIC DNA]</scope>
    <source>
        <strain evidence="2">ATCC BAA-1111 / DSM 21527 / NCTC 11395 / H</strain>
    </source>
</reference>
<gene>
    <name evidence="1" type="ordered locus">Turpa_0183</name>
</gene>
<dbReference type="Proteomes" id="UP000006048">
    <property type="component" value="Chromosome"/>
</dbReference>
<organism evidence="1 2">
    <name type="scientific">Turneriella parva (strain ATCC BAA-1111 / DSM 21527 / NCTC 11395 / H)</name>
    <name type="common">Leptospira parva</name>
    <dbReference type="NCBI Taxonomy" id="869212"/>
    <lineage>
        <taxon>Bacteria</taxon>
        <taxon>Pseudomonadati</taxon>
        <taxon>Spirochaetota</taxon>
        <taxon>Spirochaetia</taxon>
        <taxon>Leptospirales</taxon>
        <taxon>Leptospiraceae</taxon>
        <taxon>Turneriella</taxon>
    </lineage>
</organism>
<protein>
    <recommendedName>
        <fullName evidence="3">OmpA-like domain-containing protein</fullName>
    </recommendedName>
</protein>
<evidence type="ECO:0000313" key="1">
    <source>
        <dbReference type="EMBL" id="AFM10845.1"/>
    </source>
</evidence>
<evidence type="ECO:0000313" key="2">
    <source>
        <dbReference type="Proteomes" id="UP000006048"/>
    </source>
</evidence>
<dbReference type="RefSeq" id="WP_014801366.1">
    <property type="nucleotide sequence ID" value="NC_018020.1"/>
</dbReference>
<dbReference type="HOGENOM" id="CLU_1694743_0_0_12"/>
<name>I4B0N8_TURPD</name>
<evidence type="ECO:0008006" key="3">
    <source>
        <dbReference type="Google" id="ProtNLM"/>
    </source>
</evidence>